<dbReference type="SUPFAM" id="SSF48179">
    <property type="entry name" value="6-phosphogluconate dehydrogenase C-terminal domain-like"/>
    <property type="match status" value="1"/>
</dbReference>
<sequence>MHLHVVGLGSIGSFLAHHLRRALPSEHSITLIHRTPSQAERTLISGNIIRVERDGVVVPSTGYKVDAFQDIPPNSRAPPYSKRNWGDQMTFNTPIHSLFVTTKAHHALTALRDLAPRLSPESTIVLFQNGMGIYEELSTHVFRNAEQRPHFILASNTHGTYTKGFHQVVHTGPGNIEFGIVPNPSRNFEANLSRPSASRVPNTLQLNDITNPEDPDFMRYKSLRDTVAVLLLLDSLHTKWRSISEMHIILRRKLVVNAVINPLTALMGCRNGDILSSPAAERLTSLICREAYLAFKEEFQADANNWFDDLQKQGENVDDIHASRLPTSLTQSALEKDVQRVAYATKGNISSMLSDVRLGRPTEIDWINGYLYKLGMKYDVWMPTNLSLINLVKLRSHIPLDQQL</sequence>
<keyword evidence="3" id="KW-0521">NADP</keyword>
<reference evidence="8 9" key="1">
    <citation type="journal article" name="Sci. Rep.">
        <title>Telomere-to-telomere assembled and centromere annotated genomes of the two main subspecies of the button mushroom Agaricus bisporus reveal especially polymorphic chromosome ends.</title>
        <authorList>
            <person name="Sonnenberg A.S.M."/>
            <person name="Sedaghat-Telgerd N."/>
            <person name="Lavrijssen B."/>
            <person name="Ohm R.A."/>
            <person name="Hendrickx P.M."/>
            <person name="Scholtmeijer K."/>
            <person name="Baars J.J.P."/>
            <person name="van Peer A."/>
        </authorList>
    </citation>
    <scope>NUCLEOTIDE SEQUENCE [LARGE SCALE GENOMIC DNA]</scope>
    <source>
        <strain evidence="8 9">H119_p4</strain>
    </source>
</reference>
<dbReference type="Proteomes" id="UP000629468">
    <property type="component" value="Unassembled WGS sequence"/>
</dbReference>
<evidence type="ECO:0000259" key="6">
    <source>
        <dbReference type="Pfam" id="PF02558"/>
    </source>
</evidence>
<dbReference type="GO" id="GO:0008677">
    <property type="term" value="F:2-dehydropantoate 2-reductase activity"/>
    <property type="evidence" value="ECO:0007669"/>
    <property type="project" value="UniProtKB-EC"/>
</dbReference>
<keyword evidence="4" id="KW-0560">Oxidoreductase</keyword>
<evidence type="ECO:0000256" key="3">
    <source>
        <dbReference type="ARBA" id="ARBA00022857"/>
    </source>
</evidence>
<evidence type="ECO:0000259" key="7">
    <source>
        <dbReference type="Pfam" id="PF08546"/>
    </source>
</evidence>
<dbReference type="GO" id="GO:0005739">
    <property type="term" value="C:mitochondrion"/>
    <property type="evidence" value="ECO:0007669"/>
    <property type="project" value="TreeGrafter"/>
</dbReference>
<dbReference type="AlphaFoldDB" id="A0A8H7KKX0"/>
<protein>
    <recommendedName>
        <fullName evidence="2">2-dehydropantoate 2-reductase</fullName>
        <ecNumber evidence="2">1.1.1.169</ecNumber>
    </recommendedName>
    <alternativeName>
        <fullName evidence="5">Ketopantoate reductase</fullName>
    </alternativeName>
</protein>
<dbReference type="PANTHER" id="PTHR43765">
    <property type="entry name" value="2-DEHYDROPANTOATE 2-REDUCTASE-RELATED"/>
    <property type="match status" value="1"/>
</dbReference>
<accession>A0A8H7KKX0</accession>
<comment type="similarity">
    <text evidence="1">Belongs to the ketopantoate reductase family.</text>
</comment>
<dbReference type="InterPro" id="IPR013752">
    <property type="entry name" value="KPA_reductase"/>
</dbReference>
<dbReference type="Pfam" id="PF02558">
    <property type="entry name" value="ApbA"/>
    <property type="match status" value="1"/>
</dbReference>
<evidence type="ECO:0000313" key="9">
    <source>
        <dbReference type="Proteomes" id="UP000629468"/>
    </source>
</evidence>
<evidence type="ECO:0000313" key="8">
    <source>
        <dbReference type="EMBL" id="KAF7784107.1"/>
    </source>
</evidence>
<evidence type="ECO:0000256" key="2">
    <source>
        <dbReference type="ARBA" id="ARBA00013014"/>
    </source>
</evidence>
<dbReference type="NCBIfam" id="TIGR00745">
    <property type="entry name" value="apbA_panE"/>
    <property type="match status" value="1"/>
</dbReference>
<dbReference type="PANTHER" id="PTHR43765:SF2">
    <property type="entry name" value="2-DEHYDROPANTOATE 2-REDUCTASE"/>
    <property type="match status" value="1"/>
</dbReference>
<dbReference type="InterPro" id="IPR036291">
    <property type="entry name" value="NAD(P)-bd_dom_sf"/>
</dbReference>
<organism evidence="8 9">
    <name type="scientific">Agaricus bisporus var. burnettii</name>
    <dbReference type="NCBI Taxonomy" id="192524"/>
    <lineage>
        <taxon>Eukaryota</taxon>
        <taxon>Fungi</taxon>
        <taxon>Dikarya</taxon>
        <taxon>Basidiomycota</taxon>
        <taxon>Agaricomycotina</taxon>
        <taxon>Agaricomycetes</taxon>
        <taxon>Agaricomycetidae</taxon>
        <taxon>Agaricales</taxon>
        <taxon>Agaricineae</taxon>
        <taxon>Agaricaceae</taxon>
        <taxon>Agaricus</taxon>
    </lineage>
</organism>
<dbReference type="GO" id="GO:0015940">
    <property type="term" value="P:pantothenate biosynthetic process"/>
    <property type="evidence" value="ECO:0007669"/>
    <property type="project" value="InterPro"/>
</dbReference>
<feature type="domain" description="Ketopantoate reductase N-terminal" evidence="6">
    <location>
        <begin position="4"/>
        <end position="182"/>
    </location>
</feature>
<feature type="domain" description="Ketopantoate reductase C-terminal" evidence="7">
    <location>
        <begin position="252"/>
        <end position="394"/>
    </location>
</feature>
<gene>
    <name evidence="8" type="ORF">Agabi119p4_272</name>
</gene>
<dbReference type="InterPro" id="IPR008927">
    <property type="entry name" value="6-PGluconate_DH-like_C_sf"/>
</dbReference>
<evidence type="ECO:0000256" key="5">
    <source>
        <dbReference type="ARBA" id="ARBA00032024"/>
    </source>
</evidence>
<dbReference type="SUPFAM" id="SSF51735">
    <property type="entry name" value="NAD(P)-binding Rossmann-fold domains"/>
    <property type="match status" value="1"/>
</dbReference>
<dbReference type="InterPro" id="IPR050838">
    <property type="entry name" value="Ketopantoate_reductase"/>
</dbReference>
<name>A0A8H7KKX0_AGABI</name>
<comment type="caution">
    <text evidence="8">The sequence shown here is derived from an EMBL/GenBank/DDBJ whole genome shotgun (WGS) entry which is preliminary data.</text>
</comment>
<dbReference type="Gene3D" id="3.40.50.720">
    <property type="entry name" value="NAD(P)-binding Rossmann-like Domain"/>
    <property type="match status" value="1"/>
</dbReference>
<dbReference type="Gene3D" id="1.10.1040.10">
    <property type="entry name" value="N-(1-d-carboxylethyl)-l-norvaline Dehydrogenase, domain 2"/>
    <property type="match status" value="1"/>
</dbReference>
<proteinExistence type="inferred from homology"/>
<dbReference type="EMBL" id="JABXXO010000001">
    <property type="protein sequence ID" value="KAF7784107.1"/>
    <property type="molecule type" value="Genomic_DNA"/>
</dbReference>
<evidence type="ECO:0000256" key="4">
    <source>
        <dbReference type="ARBA" id="ARBA00023002"/>
    </source>
</evidence>
<dbReference type="InterPro" id="IPR003710">
    <property type="entry name" value="ApbA"/>
</dbReference>
<evidence type="ECO:0000256" key="1">
    <source>
        <dbReference type="ARBA" id="ARBA00007870"/>
    </source>
</evidence>
<dbReference type="Pfam" id="PF08546">
    <property type="entry name" value="ApbA_C"/>
    <property type="match status" value="1"/>
</dbReference>
<dbReference type="InterPro" id="IPR013332">
    <property type="entry name" value="KPR_N"/>
</dbReference>
<dbReference type="GO" id="GO:0050661">
    <property type="term" value="F:NADP binding"/>
    <property type="evidence" value="ECO:0007669"/>
    <property type="project" value="TreeGrafter"/>
</dbReference>
<dbReference type="InterPro" id="IPR013328">
    <property type="entry name" value="6PGD_dom2"/>
</dbReference>
<dbReference type="EC" id="1.1.1.169" evidence="2"/>